<protein>
    <submittedName>
        <fullName evidence="1">Uncharacterized protein</fullName>
    </submittedName>
</protein>
<gene>
    <name evidence="1" type="ORF">D2E76_26945</name>
</gene>
<dbReference type="Proteomes" id="UP000284557">
    <property type="component" value="Unassembled WGS sequence"/>
</dbReference>
<accession>A0ABD7HGE1</accession>
<dbReference type="EMBL" id="QXBN01000046">
    <property type="protein sequence ID" value="RIT28714.1"/>
    <property type="molecule type" value="Genomic_DNA"/>
</dbReference>
<comment type="caution">
    <text evidence="1">The sequence shown here is derived from an EMBL/GenBank/DDBJ whole genome shotgun (WGS) entry which is preliminary data.</text>
</comment>
<dbReference type="AlphaFoldDB" id="A0ABD7HGE1"/>
<reference evidence="1 2" key="1">
    <citation type="submission" date="2018-08" db="EMBL/GenBank/DDBJ databases">
        <title>Linezolid Resistance in Mycobacterium abscessus: MIC Distribution and Comprehensive Investigation of Resistance Mechanisms.</title>
        <authorList>
            <person name="Ye M."/>
            <person name="Xu L."/>
            <person name="Zou Y."/>
            <person name="Li B."/>
            <person name="Guo Q."/>
            <person name="Zhang Y."/>
            <person name="Zhan M."/>
            <person name="Xu B."/>
            <person name="Yu F."/>
            <person name="Zhang Z."/>
            <person name="Chu H."/>
        </authorList>
    </citation>
    <scope>NUCLEOTIDE SEQUENCE [LARGE SCALE GENOMIC DNA]</scope>
    <source>
        <strain evidence="1 2">G143</strain>
    </source>
</reference>
<organism evidence="1 2">
    <name type="scientific">Mycobacteroides abscessus</name>
    <dbReference type="NCBI Taxonomy" id="36809"/>
    <lineage>
        <taxon>Bacteria</taxon>
        <taxon>Bacillati</taxon>
        <taxon>Actinomycetota</taxon>
        <taxon>Actinomycetes</taxon>
        <taxon>Mycobacteriales</taxon>
        <taxon>Mycobacteriaceae</taxon>
        <taxon>Mycobacteroides</taxon>
    </lineage>
</organism>
<evidence type="ECO:0000313" key="1">
    <source>
        <dbReference type="EMBL" id="RIT28714.1"/>
    </source>
</evidence>
<evidence type="ECO:0000313" key="2">
    <source>
        <dbReference type="Proteomes" id="UP000284557"/>
    </source>
</evidence>
<proteinExistence type="predicted"/>
<sequence>MFENDLISRIDAVLDDDESLDDWSYGWSDSMRWSPDGTELPEDDGGDKLLDSGWDYYAASQIHAISVDQVAEWTRWLGTLGDGERDEMQWYVVCFTCGAVGERSVDCGCGLPLSSV</sequence>
<dbReference type="RefSeq" id="WP_119596609.1">
    <property type="nucleotide sequence ID" value="NZ_QXBN01000046.1"/>
</dbReference>
<name>A0ABD7HGE1_9MYCO</name>